<accession>M5RRL5</accession>
<organism evidence="3 4">
    <name type="scientific">Rhodopirellula maiorica SM1</name>
    <dbReference type="NCBI Taxonomy" id="1265738"/>
    <lineage>
        <taxon>Bacteria</taxon>
        <taxon>Pseudomonadati</taxon>
        <taxon>Planctomycetota</taxon>
        <taxon>Planctomycetia</taxon>
        <taxon>Pirellulales</taxon>
        <taxon>Pirellulaceae</taxon>
        <taxon>Novipirellula</taxon>
    </lineage>
</organism>
<evidence type="ECO:0000256" key="1">
    <source>
        <dbReference type="SAM" id="SignalP"/>
    </source>
</evidence>
<feature type="chain" id="PRO_5004070780" evidence="1">
    <location>
        <begin position="22"/>
        <end position="177"/>
    </location>
</feature>
<protein>
    <submittedName>
        <fullName evidence="3">Putative secreted protein</fullName>
    </submittedName>
</protein>
<dbReference type="EMBL" id="ANOG01000934">
    <property type="protein sequence ID" value="EMI16609.1"/>
    <property type="molecule type" value="Genomic_DNA"/>
</dbReference>
<name>M5RRL5_9BACT</name>
<feature type="signal peptide" evidence="1">
    <location>
        <begin position="1"/>
        <end position="21"/>
    </location>
</feature>
<evidence type="ECO:0000313" key="3">
    <source>
        <dbReference type="EMBL" id="EMI16609.1"/>
    </source>
</evidence>
<keyword evidence="4" id="KW-1185">Reference proteome</keyword>
<comment type="caution">
    <text evidence="3">The sequence shown here is derived from an EMBL/GenBank/DDBJ whole genome shotgun (WGS) entry which is preliminary data.</text>
</comment>
<dbReference type="AlphaFoldDB" id="M5RRL5"/>
<dbReference type="Proteomes" id="UP000011991">
    <property type="component" value="Unassembled WGS sequence"/>
</dbReference>
<keyword evidence="1" id="KW-0732">Signal</keyword>
<dbReference type="InterPro" id="IPR031329">
    <property type="entry name" value="NEUT/ALK_ceramidase_N"/>
</dbReference>
<proteinExistence type="predicted"/>
<feature type="domain" description="Neutral/alkaline non-lysosomal ceramidase N-terminal" evidence="2">
    <location>
        <begin position="29"/>
        <end position="174"/>
    </location>
</feature>
<reference evidence="3 4" key="1">
    <citation type="journal article" date="2013" name="Mar. Genomics">
        <title>Expression of sulfatases in Rhodopirellula baltica and the diversity of sulfatases in the genus Rhodopirellula.</title>
        <authorList>
            <person name="Wegner C.E."/>
            <person name="Richter-Heitmann T."/>
            <person name="Klindworth A."/>
            <person name="Klockow C."/>
            <person name="Richter M."/>
            <person name="Achstetter T."/>
            <person name="Glockner F.O."/>
            <person name="Harder J."/>
        </authorList>
    </citation>
    <scope>NUCLEOTIDE SEQUENCE [LARGE SCALE GENOMIC DNA]</scope>
    <source>
        <strain evidence="3 4">SM1</strain>
    </source>
</reference>
<evidence type="ECO:0000313" key="4">
    <source>
        <dbReference type="Proteomes" id="UP000011991"/>
    </source>
</evidence>
<dbReference type="RefSeq" id="WP_008706197.1">
    <property type="nucleotide sequence ID" value="NZ_ANOG01000934.1"/>
</dbReference>
<evidence type="ECO:0000259" key="2">
    <source>
        <dbReference type="Pfam" id="PF04734"/>
    </source>
</evidence>
<gene>
    <name evidence="3" type="ORF">RMSM_06466</name>
</gene>
<feature type="non-terminal residue" evidence="3">
    <location>
        <position position="177"/>
    </location>
</feature>
<dbReference type="Pfam" id="PF04734">
    <property type="entry name" value="Ceramidase_alk"/>
    <property type="match status" value="1"/>
</dbReference>
<sequence length="177" mass="19275">MNQRRLIATTILLIFTAVAQGAESAWKAGAAKVAITPEEPMWMAGYASRTQPADGKLTELWAKALVIEDHDGKRGVVLTLDLVGIDRTLSLAICDALKEQYGLQREQVVICTSHTHSGPVVGRNLAPLHYLRLAESQQRAVDSWVATFQKQVVALVGEAIRKLVPSELTWGSGKATF</sequence>